<dbReference type="Pfam" id="PF00400">
    <property type="entry name" value="WD40"/>
    <property type="match status" value="6"/>
</dbReference>
<dbReference type="Gene3D" id="3.40.50.300">
    <property type="entry name" value="P-loop containing nucleotide triphosphate hydrolases"/>
    <property type="match status" value="1"/>
</dbReference>
<evidence type="ECO:0000313" key="6">
    <source>
        <dbReference type="EMBL" id="KIL61810.1"/>
    </source>
</evidence>
<dbReference type="InterPro" id="IPR007111">
    <property type="entry name" value="NACHT_NTPase"/>
</dbReference>
<feature type="repeat" description="WD" evidence="3">
    <location>
        <begin position="1052"/>
        <end position="1093"/>
    </location>
</feature>
<feature type="compositionally biased region" description="Basic and acidic residues" evidence="4">
    <location>
        <begin position="7"/>
        <end position="17"/>
    </location>
</feature>
<dbReference type="PROSITE" id="PS50082">
    <property type="entry name" value="WD_REPEATS_2"/>
    <property type="match status" value="6"/>
</dbReference>
<name>A0A0C2SFF1_AMAMK</name>
<keyword evidence="2" id="KW-0677">Repeat</keyword>
<reference evidence="6 7" key="1">
    <citation type="submission" date="2014-04" db="EMBL/GenBank/DDBJ databases">
        <title>Evolutionary Origins and Diversification of the Mycorrhizal Mutualists.</title>
        <authorList>
            <consortium name="DOE Joint Genome Institute"/>
            <consortium name="Mycorrhizal Genomics Consortium"/>
            <person name="Kohler A."/>
            <person name="Kuo A."/>
            <person name="Nagy L.G."/>
            <person name="Floudas D."/>
            <person name="Copeland A."/>
            <person name="Barry K.W."/>
            <person name="Cichocki N."/>
            <person name="Veneault-Fourrey C."/>
            <person name="LaButti K."/>
            <person name="Lindquist E.A."/>
            <person name="Lipzen A."/>
            <person name="Lundell T."/>
            <person name="Morin E."/>
            <person name="Murat C."/>
            <person name="Riley R."/>
            <person name="Ohm R."/>
            <person name="Sun H."/>
            <person name="Tunlid A."/>
            <person name="Henrissat B."/>
            <person name="Grigoriev I.V."/>
            <person name="Hibbett D.S."/>
            <person name="Martin F."/>
        </authorList>
    </citation>
    <scope>NUCLEOTIDE SEQUENCE [LARGE SCALE GENOMIC DNA]</scope>
    <source>
        <strain evidence="6 7">Koide BX008</strain>
    </source>
</reference>
<dbReference type="SUPFAM" id="SSF50978">
    <property type="entry name" value="WD40 repeat-like"/>
    <property type="match status" value="1"/>
</dbReference>
<feature type="non-terminal residue" evidence="6">
    <location>
        <position position="1221"/>
    </location>
</feature>
<feature type="repeat" description="WD" evidence="3">
    <location>
        <begin position="1009"/>
        <end position="1050"/>
    </location>
</feature>
<feature type="compositionally biased region" description="Polar residues" evidence="4">
    <location>
        <begin position="100"/>
        <end position="109"/>
    </location>
</feature>
<dbReference type="InterPro" id="IPR001680">
    <property type="entry name" value="WD40_rpt"/>
</dbReference>
<accession>A0A0C2SFF1</accession>
<dbReference type="PANTHER" id="PTHR19879">
    <property type="entry name" value="TRANSCRIPTION INITIATION FACTOR TFIID"/>
    <property type="match status" value="1"/>
</dbReference>
<evidence type="ECO:0000313" key="7">
    <source>
        <dbReference type="Proteomes" id="UP000054549"/>
    </source>
</evidence>
<feature type="region of interest" description="Disordered" evidence="4">
    <location>
        <begin position="1"/>
        <end position="124"/>
    </location>
</feature>
<dbReference type="InterPro" id="IPR020472">
    <property type="entry name" value="WD40_PAC1"/>
</dbReference>
<evidence type="ECO:0000256" key="1">
    <source>
        <dbReference type="ARBA" id="ARBA00022574"/>
    </source>
</evidence>
<dbReference type="OrthoDB" id="163438at2759"/>
<dbReference type="InterPro" id="IPR056884">
    <property type="entry name" value="NPHP3-like_N"/>
</dbReference>
<dbReference type="PANTHER" id="PTHR19879:SF9">
    <property type="entry name" value="TRANSCRIPTION INITIATION FACTOR TFIID SUBUNIT 5"/>
    <property type="match status" value="1"/>
</dbReference>
<organism evidence="6 7">
    <name type="scientific">Amanita muscaria (strain Koide BX008)</name>
    <dbReference type="NCBI Taxonomy" id="946122"/>
    <lineage>
        <taxon>Eukaryota</taxon>
        <taxon>Fungi</taxon>
        <taxon>Dikarya</taxon>
        <taxon>Basidiomycota</taxon>
        <taxon>Agaricomycotina</taxon>
        <taxon>Agaricomycetes</taxon>
        <taxon>Agaricomycetidae</taxon>
        <taxon>Agaricales</taxon>
        <taxon>Pluteineae</taxon>
        <taxon>Amanitaceae</taxon>
        <taxon>Amanita</taxon>
    </lineage>
</organism>
<evidence type="ECO:0000256" key="4">
    <source>
        <dbReference type="SAM" id="MobiDB-lite"/>
    </source>
</evidence>
<dbReference type="SMART" id="SM00320">
    <property type="entry name" value="WD40"/>
    <property type="match status" value="7"/>
</dbReference>
<evidence type="ECO:0000259" key="5">
    <source>
        <dbReference type="PROSITE" id="PS50837"/>
    </source>
</evidence>
<evidence type="ECO:0000256" key="3">
    <source>
        <dbReference type="PROSITE-ProRule" id="PRU00221"/>
    </source>
</evidence>
<feature type="repeat" description="WD" evidence="3">
    <location>
        <begin position="923"/>
        <end position="957"/>
    </location>
</feature>
<dbReference type="SUPFAM" id="SSF52540">
    <property type="entry name" value="P-loop containing nucleoside triphosphate hydrolases"/>
    <property type="match status" value="1"/>
</dbReference>
<dbReference type="CDD" id="cd00200">
    <property type="entry name" value="WD40"/>
    <property type="match status" value="1"/>
</dbReference>
<feature type="domain" description="NACHT" evidence="5">
    <location>
        <begin position="384"/>
        <end position="530"/>
    </location>
</feature>
<dbReference type="PROSITE" id="PS00678">
    <property type="entry name" value="WD_REPEATS_1"/>
    <property type="match status" value="4"/>
</dbReference>
<dbReference type="PRINTS" id="PR00320">
    <property type="entry name" value="GPROTEINBRPT"/>
</dbReference>
<dbReference type="PROSITE" id="PS50294">
    <property type="entry name" value="WD_REPEATS_REGION"/>
    <property type="match status" value="6"/>
</dbReference>
<feature type="repeat" description="WD" evidence="3">
    <location>
        <begin position="1138"/>
        <end position="1179"/>
    </location>
</feature>
<gene>
    <name evidence="6" type="ORF">M378DRAFT_166452</name>
</gene>
<dbReference type="PROSITE" id="PS50837">
    <property type="entry name" value="NACHT"/>
    <property type="match status" value="1"/>
</dbReference>
<dbReference type="STRING" id="946122.A0A0C2SFF1"/>
<sequence length="1221" mass="133931">MVKSKGKKTDTGQKTDMEPPTIQVDEAPPGLPHKESFRRRTKEKVHSFLTNLRPSHSRASSRSRPEGGKSQESLPVNVNTNTGDVGGSVGKKSDMAEGTTKPTDQTSPKSIGKMGEAADATAGSVTELKTSDKATVQTAIKEAQEQVQIMHALGGGLQTGANLGTQANTVLDKVDTVSNLLQPLKVFDSVIKNLGDLHPYAKIALSVLSWASQVIITQANRDESINALLLKISEVYEFMVEDGQLEKIVSTKDILSQTSQVMLECAKFIQSYSEPDFLKRLGKGMFSDIDAAVATYNKALDRLMEQFHRNAMRDVLVTTHDVQEDVRRTLDSLKQLGDNQYLQGIAYAEGAGMDRTKACLEGTREEILHEVVDWVNSTDPNTPSILWLSGAAGTGKSAIAQTIARGMKDAGALGSCFCFEKGDVKRYTKMFSTISRDLAGRDLRLKQALASAVAYDPSIGTTVDVTLQWEKLIMEPLSVIAGDIVGRLVIVIDALDESGDDKERKHILAVLAKEAAALPKNIRILLTSRPLSDIRKALGDAGHVKRKSMDEISPSFTERDIRSYISYQLSDVDDAFSADAIAKLAKRSDGLFEYARLACDYIKSTKAGLSAEERFHDLMSCTEKAGIELLDDMYKVILKTTMGETPNERVLTRFRSVMRHVLFTFEPLPIEAFRAMHRSNQAKQGQFDAESTILRPMASLLSGIYDRSMPIRPLHSSFHDFLIDEKRSGYFFVNEADAHLDLALASLSIMRRELQFNICRLESSYLRNSEISDLGQRVKQYISPQLSYSCRFMANHVEGIAFVPCVAEMLQVLLGNEQTLFWVETLGVLQCINILPGSLSIIGNWLENKEDYETAAGSVKECMQLVRNFGNVILESTPHLYLSVLPFLPQDSIFSRLFFPKFSLIAKLASGQLADWPPVEFLLHGHTDKVWSVAFSPDGKHAASGSSDNTIRVWDTEVGLLVGNPFKGHADRVDSIAFSPDGKQIVSCSRDGSIRIWDTMNGSLVRDPIYGHTDGVTSVALSPDGKRIVSGSIDRTICIWDVETGQRIGKPFEGHSGAVLQVAFSPNGQRIISGSIDGVVCVWDAMTGLQVLKPLQGHSDPVWSVAFSPDGRRIVSGSMDKTICIWDAETGLQIGSPLEGHSDPVNSVLVSPNGKWIMSGSDDGTIQLWDTETRKNKLNSPFKPPGCEVIIAISMSPNSRKFISGSTNSTVYIGSIGILEL</sequence>
<dbReference type="Gene3D" id="2.130.10.10">
    <property type="entry name" value="YVTN repeat-like/Quinoprotein amine dehydrogenase"/>
    <property type="match status" value="2"/>
</dbReference>
<dbReference type="AlphaFoldDB" id="A0A0C2SFF1"/>
<feature type="compositionally biased region" description="Polar residues" evidence="4">
    <location>
        <begin position="70"/>
        <end position="83"/>
    </location>
</feature>
<dbReference type="InterPro" id="IPR015943">
    <property type="entry name" value="WD40/YVTN_repeat-like_dom_sf"/>
</dbReference>
<dbReference type="InParanoid" id="A0A0C2SFF1"/>
<dbReference type="InterPro" id="IPR036322">
    <property type="entry name" value="WD40_repeat_dom_sf"/>
</dbReference>
<keyword evidence="1 3" id="KW-0853">WD repeat</keyword>
<feature type="repeat" description="WD" evidence="3">
    <location>
        <begin position="1095"/>
        <end position="1136"/>
    </location>
</feature>
<keyword evidence="7" id="KW-1185">Reference proteome</keyword>
<dbReference type="InterPro" id="IPR027417">
    <property type="entry name" value="P-loop_NTPase"/>
</dbReference>
<feature type="repeat" description="WD" evidence="3">
    <location>
        <begin position="966"/>
        <end position="1007"/>
    </location>
</feature>
<dbReference type="HOGENOM" id="CLU_000288_6_0_1"/>
<protein>
    <recommendedName>
        <fullName evidence="5">NACHT domain-containing protein</fullName>
    </recommendedName>
</protein>
<evidence type="ECO:0000256" key="2">
    <source>
        <dbReference type="ARBA" id="ARBA00022737"/>
    </source>
</evidence>
<dbReference type="EMBL" id="KN818279">
    <property type="protein sequence ID" value="KIL61810.1"/>
    <property type="molecule type" value="Genomic_DNA"/>
</dbReference>
<proteinExistence type="predicted"/>
<dbReference type="InterPro" id="IPR019775">
    <property type="entry name" value="WD40_repeat_CS"/>
</dbReference>
<dbReference type="Proteomes" id="UP000054549">
    <property type="component" value="Unassembled WGS sequence"/>
</dbReference>
<dbReference type="Pfam" id="PF24883">
    <property type="entry name" value="NPHP3_N"/>
    <property type="match status" value="1"/>
</dbReference>